<dbReference type="PANTHER" id="PTHR43266:SF2">
    <property type="entry name" value="MAJOR FACILITATOR SUPERFAMILY (MFS) PROFILE DOMAIN-CONTAINING PROTEIN"/>
    <property type="match status" value="1"/>
</dbReference>
<feature type="transmembrane region" description="Helical" evidence="8">
    <location>
        <begin position="348"/>
        <end position="366"/>
    </location>
</feature>
<proteinExistence type="predicted"/>
<feature type="region of interest" description="Disordered" evidence="7">
    <location>
        <begin position="1"/>
        <end position="27"/>
    </location>
</feature>
<feature type="compositionally biased region" description="Basic and acidic residues" evidence="7">
    <location>
        <begin position="1"/>
        <end position="13"/>
    </location>
</feature>
<keyword evidence="11" id="KW-1185">Reference proteome</keyword>
<keyword evidence="2" id="KW-0813">Transport</keyword>
<dbReference type="Proteomes" id="UP000604117">
    <property type="component" value="Unassembled WGS sequence"/>
</dbReference>
<keyword evidence="3" id="KW-1003">Cell membrane</keyword>
<feature type="transmembrane region" description="Helical" evidence="8">
    <location>
        <begin position="218"/>
        <end position="238"/>
    </location>
</feature>
<evidence type="ECO:0000256" key="1">
    <source>
        <dbReference type="ARBA" id="ARBA00004651"/>
    </source>
</evidence>
<feature type="transmembrane region" description="Helical" evidence="8">
    <location>
        <begin position="184"/>
        <end position="206"/>
    </location>
</feature>
<feature type="transmembrane region" description="Helical" evidence="8">
    <location>
        <begin position="83"/>
        <end position="102"/>
    </location>
</feature>
<keyword evidence="6 8" id="KW-0472">Membrane</keyword>
<comment type="subcellular location">
    <subcellularLocation>
        <location evidence="1">Cell membrane</location>
        <topology evidence="1">Multi-pass membrane protein</topology>
    </subcellularLocation>
</comment>
<sequence>MGHEVITRGDGTDRMGASRVGETQKSGTVQGSGLAEITDALRVRPFRRLFLVLSLSALGDWLGLLAGAAFASSQVSGSTAKGAAFGSVIAVQLLPAFILGPLSGVIADRFDRRYTMIISDVARFVLFASIPVVGFIVDSPVRVVTWTAIALFLAQCAAQIWTPAKEAAVPNLLPRSRLEAANQLTLATTYGITPIIAALLFSAMARLPRPGGVGPADYALLFDALTFLASAFVVLFFAKEMSGRTARPNHVQADDSAHHAVPGRQVMRDLLDGGRFIVRTRLVRGIVVGVLGAFAGAGVVIGTANFYARSLGGGDATFGILFAAIFAGFGVGIAGGPALVGTLSRRRWFALSIVLAGIAVIGLSLAPRLSLAVLGAVITGAAAGMAFLSGLTLIGGDVADDVRGRVVAFIQSAVRITLLLAIALSSLIVGLGSAREIHVGPIDFDLSTTRLLLFVIGLAGIAVGILSFRQIDDRPGVPVWKDIWRGVRRRPLSDTAKKRP</sequence>
<keyword evidence="5 8" id="KW-1133">Transmembrane helix</keyword>
<reference evidence="10 11" key="1">
    <citation type="submission" date="2021-01" db="EMBL/GenBank/DDBJ databases">
        <title>Whole genome shotgun sequence of Asanoa siamensis NBRC 107932.</title>
        <authorList>
            <person name="Komaki H."/>
            <person name="Tamura T."/>
        </authorList>
    </citation>
    <scope>NUCLEOTIDE SEQUENCE [LARGE SCALE GENOMIC DNA]</scope>
    <source>
        <strain evidence="10 11">NBRC 107932</strain>
    </source>
</reference>
<protein>
    <recommendedName>
        <fullName evidence="9">Major facilitator superfamily (MFS) profile domain-containing protein</fullName>
    </recommendedName>
</protein>
<feature type="transmembrane region" description="Helical" evidence="8">
    <location>
        <begin position="451"/>
        <end position="468"/>
    </location>
</feature>
<evidence type="ECO:0000313" key="11">
    <source>
        <dbReference type="Proteomes" id="UP000604117"/>
    </source>
</evidence>
<evidence type="ECO:0000256" key="7">
    <source>
        <dbReference type="SAM" id="MobiDB-lite"/>
    </source>
</evidence>
<feature type="transmembrane region" description="Helical" evidence="8">
    <location>
        <begin position="49"/>
        <end position="71"/>
    </location>
</feature>
<feature type="transmembrane region" description="Helical" evidence="8">
    <location>
        <begin position="372"/>
        <end position="394"/>
    </location>
</feature>
<feature type="transmembrane region" description="Helical" evidence="8">
    <location>
        <begin position="406"/>
        <end position="431"/>
    </location>
</feature>
<evidence type="ECO:0000256" key="6">
    <source>
        <dbReference type="ARBA" id="ARBA00023136"/>
    </source>
</evidence>
<dbReference type="Pfam" id="PF05977">
    <property type="entry name" value="MFS_3"/>
    <property type="match status" value="1"/>
</dbReference>
<dbReference type="InterPro" id="IPR020846">
    <property type="entry name" value="MFS_dom"/>
</dbReference>
<dbReference type="CDD" id="cd06173">
    <property type="entry name" value="MFS_MefA_like"/>
    <property type="match status" value="1"/>
</dbReference>
<comment type="caution">
    <text evidence="10">The sequence shown here is derived from an EMBL/GenBank/DDBJ whole genome shotgun (WGS) entry which is preliminary data.</text>
</comment>
<gene>
    <name evidence="10" type="ORF">Asi02nite_29640</name>
</gene>
<dbReference type="PANTHER" id="PTHR43266">
    <property type="entry name" value="MACROLIDE-EFFLUX PROTEIN"/>
    <property type="match status" value="1"/>
</dbReference>
<accession>A0ABQ4CQB1</accession>
<evidence type="ECO:0000256" key="3">
    <source>
        <dbReference type="ARBA" id="ARBA00022475"/>
    </source>
</evidence>
<evidence type="ECO:0000256" key="2">
    <source>
        <dbReference type="ARBA" id="ARBA00022448"/>
    </source>
</evidence>
<feature type="transmembrane region" description="Helical" evidence="8">
    <location>
        <begin position="320"/>
        <end position="341"/>
    </location>
</feature>
<dbReference type="InterPro" id="IPR036259">
    <property type="entry name" value="MFS_trans_sf"/>
</dbReference>
<evidence type="ECO:0000256" key="4">
    <source>
        <dbReference type="ARBA" id="ARBA00022692"/>
    </source>
</evidence>
<keyword evidence="4 8" id="KW-0812">Transmembrane</keyword>
<feature type="transmembrane region" description="Helical" evidence="8">
    <location>
        <begin position="285"/>
        <end position="308"/>
    </location>
</feature>
<dbReference type="SUPFAM" id="SSF103473">
    <property type="entry name" value="MFS general substrate transporter"/>
    <property type="match status" value="1"/>
</dbReference>
<dbReference type="PROSITE" id="PS50850">
    <property type="entry name" value="MFS"/>
    <property type="match status" value="1"/>
</dbReference>
<feature type="domain" description="Major facilitator superfamily (MFS) profile" evidence="9">
    <location>
        <begin position="282"/>
        <end position="500"/>
    </location>
</feature>
<evidence type="ECO:0000256" key="8">
    <source>
        <dbReference type="SAM" id="Phobius"/>
    </source>
</evidence>
<evidence type="ECO:0000259" key="9">
    <source>
        <dbReference type="PROSITE" id="PS50850"/>
    </source>
</evidence>
<name>A0ABQ4CQB1_9ACTN</name>
<dbReference type="InterPro" id="IPR010290">
    <property type="entry name" value="TM_effector"/>
</dbReference>
<organism evidence="10 11">
    <name type="scientific">Asanoa siamensis</name>
    <dbReference type="NCBI Taxonomy" id="926357"/>
    <lineage>
        <taxon>Bacteria</taxon>
        <taxon>Bacillati</taxon>
        <taxon>Actinomycetota</taxon>
        <taxon>Actinomycetes</taxon>
        <taxon>Micromonosporales</taxon>
        <taxon>Micromonosporaceae</taxon>
        <taxon>Asanoa</taxon>
    </lineage>
</organism>
<evidence type="ECO:0000256" key="5">
    <source>
        <dbReference type="ARBA" id="ARBA00022989"/>
    </source>
</evidence>
<dbReference type="Gene3D" id="1.20.1250.20">
    <property type="entry name" value="MFS general substrate transporter like domains"/>
    <property type="match status" value="2"/>
</dbReference>
<evidence type="ECO:0000313" key="10">
    <source>
        <dbReference type="EMBL" id="GIF73446.1"/>
    </source>
</evidence>
<dbReference type="EMBL" id="BONE01000021">
    <property type="protein sequence ID" value="GIF73446.1"/>
    <property type="molecule type" value="Genomic_DNA"/>
</dbReference>